<proteinExistence type="predicted"/>
<evidence type="ECO:0000313" key="2">
    <source>
        <dbReference type="Proteomes" id="UP000688947"/>
    </source>
</evidence>
<dbReference type="Proteomes" id="UP000688947">
    <property type="component" value="Unassembled WGS sequence"/>
</dbReference>
<name>A0A8T1TYS6_9STRA</name>
<organism evidence="1 2">
    <name type="scientific">Phytophthora cactorum</name>
    <dbReference type="NCBI Taxonomy" id="29920"/>
    <lineage>
        <taxon>Eukaryota</taxon>
        <taxon>Sar</taxon>
        <taxon>Stramenopiles</taxon>
        <taxon>Oomycota</taxon>
        <taxon>Peronosporomycetes</taxon>
        <taxon>Peronosporales</taxon>
        <taxon>Peronosporaceae</taxon>
        <taxon>Phytophthora</taxon>
    </lineage>
</organism>
<feature type="non-terminal residue" evidence="1">
    <location>
        <position position="1"/>
    </location>
</feature>
<protein>
    <submittedName>
        <fullName evidence="1">Uncharacterized protein</fullName>
    </submittedName>
</protein>
<comment type="caution">
    <text evidence="1">The sequence shown here is derived from an EMBL/GenBank/DDBJ whole genome shotgun (WGS) entry which is preliminary data.</text>
</comment>
<dbReference type="EMBL" id="JAENGZ010001232">
    <property type="protein sequence ID" value="KAG6949574.1"/>
    <property type="molecule type" value="Genomic_DNA"/>
</dbReference>
<accession>A0A8T1TYS6</accession>
<gene>
    <name evidence="1" type="ORF">JG687_00014772</name>
</gene>
<evidence type="ECO:0000313" key="1">
    <source>
        <dbReference type="EMBL" id="KAG6949574.1"/>
    </source>
</evidence>
<sequence length="115" mass="12576">VRQPCLDVNLVGVRCSNSLLNSVVLDLEIDCYRQKFKEYIVRNPFGANAKISTTATDMEQDGNTDEGEETLLSALEIHEQESFAAALGLTSLHGMPEHLVLFALSAASAHLLEDD</sequence>
<reference evidence="1" key="1">
    <citation type="submission" date="2021-01" db="EMBL/GenBank/DDBJ databases">
        <title>Phytophthora aleatoria, a newly-described species from Pinus radiata is distinct from Phytophthora cactorum isolates based on comparative genomics.</title>
        <authorList>
            <person name="Mcdougal R."/>
            <person name="Panda P."/>
            <person name="Williams N."/>
            <person name="Studholme D.J."/>
        </authorList>
    </citation>
    <scope>NUCLEOTIDE SEQUENCE</scope>
    <source>
        <strain evidence="1">NZFS 3830</strain>
    </source>
</reference>
<dbReference type="VEuPathDB" id="FungiDB:PC110_g20686"/>
<dbReference type="AlphaFoldDB" id="A0A8T1TYS6"/>